<evidence type="ECO:0000313" key="2">
    <source>
        <dbReference type="WBParaSite" id="nRc.2.0.1.t27078-RA"/>
    </source>
</evidence>
<protein>
    <submittedName>
        <fullName evidence="2">Uncharacterized protein</fullName>
    </submittedName>
</protein>
<dbReference type="AlphaFoldDB" id="A0A915JLU6"/>
<proteinExistence type="predicted"/>
<evidence type="ECO:0000313" key="1">
    <source>
        <dbReference type="Proteomes" id="UP000887565"/>
    </source>
</evidence>
<sequence>MRTEIADDCRGGRHFPGGSGCCDSHGGHGIVLAIETKGTRVGRIATVVHSIMATSPFVQKESQMGGVDGVDYAELFRPETGDPLKNQHGDVRGNG</sequence>
<reference evidence="2" key="1">
    <citation type="submission" date="2022-11" db="UniProtKB">
        <authorList>
            <consortium name="WormBaseParasite"/>
        </authorList>
    </citation>
    <scope>IDENTIFICATION</scope>
</reference>
<name>A0A915JLU6_ROMCU</name>
<dbReference type="Proteomes" id="UP000887565">
    <property type="component" value="Unplaced"/>
</dbReference>
<organism evidence="1 2">
    <name type="scientific">Romanomermis culicivorax</name>
    <name type="common">Nematode worm</name>
    <dbReference type="NCBI Taxonomy" id="13658"/>
    <lineage>
        <taxon>Eukaryota</taxon>
        <taxon>Metazoa</taxon>
        <taxon>Ecdysozoa</taxon>
        <taxon>Nematoda</taxon>
        <taxon>Enoplea</taxon>
        <taxon>Dorylaimia</taxon>
        <taxon>Mermithida</taxon>
        <taxon>Mermithoidea</taxon>
        <taxon>Mermithidae</taxon>
        <taxon>Romanomermis</taxon>
    </lineage>
</organism>
<dbReference type="WBParaSite" id="nRc.2.0.1.t27078-RA">
    <property type="protein sequence ID" value="nRc.2.0.1.t27078-RA"/>
    <property type="gene ID" value="nRc.2.0.1.g27078"/>
</dbReference>
<accession>A0A915JLU6</accession>
<keyword evidence="1" id="KW-1185">Reference proteome</keyword>